<sequence>PSDLLRRVPAGPPRRVRVEPIPEQPTPDRPSSGLEFEPTCHLNRNQLENELEGLK</sequence>
<protein>
    <submittedName>
        <fullName evidence="2">Uncharacterized protein</fullName>
    </submittedName>
</protein>
<organism evidence="2 3">
    <name type="scientific">Puccinia coronata f. sp. avenae</name>
    <dbReference type="NCBI Taxonomy" id="200324"/>
    <lineage>
        <taxon>Eukaryota</taxon>
        <taxon>Fungi</taxon>
        <taxon>Dikarya</taxon>
        <taxon>Basidiomycota</taxon>
        <taxon>Pucciniomycotina</taxon>
        <taxon>Pucciniomycetes</taxon>
        <taxon>Pucciniales</taxon>
        <taxon>Pucciniaceae</taxon>
        <taxon>Puccinia</taxon>
    </lineage>
</organism>
<dbReference type="Proteomes" id="UP000235388">
    <property type="component" value="Unassembled WGS sequence"/>
</dbReference>
<proteinExistence type="predicted"/>
<feature type="region of interest" description="Disordered" evidence="1">
    <location>
        <begin position="1"/>
        <end position="55"/>
    </location>
</feature>
<keyword evidence="3" id="KW-1185">Reference proteome</keyword>
<reference evidence="2 3" key="1">
    <citation type="submission" date="2017-11" db="EMBL/GenBank/DDBJ databases">
        <title>De novo assembly and phasing of dikaryotic genomes from two isolates of Puccinia coronata f. sp. avenae, the causal agent of oat crown rust.</title>
        <authorList>
            <person name="Miller M.E."/>
            <person name="Zhang Y."/>
            <person name="Omidvar V."/>
            <person name="Sperschneider J."/>
            <person name="Schwessinger B."/>
            <person name="Raley C."/>
            <person name="Palmer J.M."/>
            <person name="Garnica D."/>
            <person name="Upadhyaya N."/>
            <person name="Rathjen J."/>
            <person name="Taylor J.M."/>
            <person name="Park R.F."/>
            <person name="Dodds P.N."/>
            <person name="Hirsch C.D."/>
            <person name="Kianian S.F."/>
            <person name="Figueroa M."/>
        </authorList>
    </citation>
    <scope>NUCLEOTIDE SEQUENCE [LARGE SCALE GENOMIC DNA]</scope>
    <source>
        <strain evidence="2">12NC29</strain>
    </source>
</reference>
<evidence type="ECO:0000256" key="1">
    <source>
        <dbReference type="SAM" id="MobiDB-lite"/>
    </source>
</evidence>
<evidence type="ECO:0000313" key="3">
    <source>
        <dbReference type="Proteomes" id="UP000235388"/>
    </source>
</evidence>
<accession>A0A2N5VGE2</accession>
<comment type="caution">
    <text evidence="2">The sequence shown here is derived from an EMBL/GenBank/DDBJ whole genome shotgun (WGS) entry which is preliminary data.</text>
</comment>
<feature type="non-terminal residue" evidence="2">
    <location>
        <position position="1"/>
    </location>
</feature>
<gene>
    <name evidence="2" type="ORF">PCANC_12129</name>
</gene>
<dbReference type="AlphaFoldDB" id="A0A2N5VGE2"/>
<evidence type="ECO:0000313" key="2">
    <source>
        <dbReference type="EMBL" id="PLW49061.1"/>
    </source>
</evidence>
<name>A0A2N5VGE2_9BASI</name>
<dbReference type="EMBL" id="PGCJ01000098">
    <property type="protein sequence ID" value="PLW49061.1"/>
    <property type="molecule type" value="Genomic_DNA"/>
</dbReference>